<dbReference type="RefSeq" id="WP_150481109.1">
    <property type="nucleotide sequence ID" value="NZ_BMTB01000001.1"/>
</dbReference>
<evidence type="ECO:0000313" key="3">
    <source>
        <dbReference type="Proteomes" id="UP000326598"/>
    </source>
</evidence>
<keyword evidence="2" id="KW-0238">DNA-binding</keyword>
<organism evidence="2 3">
    <name type="scientific">Streptomyces coeruleorubidus</name>
    <dbReference type="NCBI Taxonomy" id="116188"/>
    <lineage>
        <taxon>Bacteria</taxon>
        <taxon>Bacillati</taxon>
        <taxon>Actinomycetota</taxon>
        <taxon>Actinomycetes</taxon>
        <taxon>Kitasatosporales</taxon>
        <taxon>Streptomycetaceae</taxon>
        <taxon>Streptomyces</taxon>
    </lineage>
</organism>
<name>A0A5J6HZF9_STRC4</name>
<dbReference type="AlphaFoldDB" id="A0A5J6HZF9"/>
<dbReference type="KEGG" id="scoe:CP976_16845"/>
<dbReference type="GeneID" id="91417740"/>
<evidence type="ECO:0000259" key="1">
    <source>
        <dbReference type="Pfam" id="PF12728"/>
    </source>
</evidence>
<dbReference type="GO" id="GO:0003677">
    <property type="term" value="F:DNA binding"/>
    <property type="evidence" value="ECO:0007669"/>
    <property type="project" value="UniProtKB-KW"/>
</dbReference>
<dbReference type="InterPro" id="IPR041657">
    <property type="entry name" value="HTH_17"/>
</dbReference>
<accession>A0A5J6HZF9</accession>
<dbReference type="EMBL" id="CP023694">
    <property type="protein sequence ID" value="QEV25656.1"/>
    <property type="molecule type" value="Genomic_DNA"/>
</dbReference>
<dbReference type="SUPFAM" id="SSF46955">
    <property type="entry name" value="Putative DNA-binding domain"/>
    <property type="match status" value="1"/>
</dbReference>
<gene>
    <name evidence="2" type="ORF">CP976_16845</name>
</gene>
<feature type="domain" description="Helix-turn-helix" evidence="1">
    <location>
        <begin position="7"/>
        <end position="57"/>
    </location>
</feature>
<dbReference type="InterPro" id="IPR009061">
    <property type="entry name" value="DNA-bd_dom_put_sf"/>
</dbReference>
<sequence>MPDKPKLMTRNEVAEYLGVPVATLAQWSYRGIGPKSIKVGRHRRYRPEDVEVWLDEQQALPEGGRRNAA</sequence>
<reference evidence="2 3" key="1">
    <citation type="submission" date="2017-09" db="EMBL/GenBank/DDBJ databases">
        <authorList>
            <person name="Lee N."/>
            <person name="Cho B.-K."/>
        </authorList>
    </citation>
    <scope>NUCLEOTIDE SEQUENCE [LARGE SCALE GENOMIC DNA]</scope>
    <source>
        <strain evidence="2 3">ATCC 13740</strain>
    </source>
</reference>
<evidence type="ECO:0000313" key="2">
    <source>
        <dbReference type="EMBL" id="QEV25656.1"/>
    </source>
</evidence>
<dbReference type="Proteomes" id="UP000326598">
    <property type="component" value="Chromosome"/>
</dbReference>
<dbReference type="Gene3D" id="1.10.1660.10">
    <property type="match status" value="1"/>
</dbReference>
<protein>
    <submittedName>
        <fullName evidence="2">DNA-binding protein</fullName>
    </submittedName>
</protein>
<dbReference type="Pfam" id="PF12728">
    <property type="entry name" value="HTH_17"/>
    <property type="match status" value="1"/>
</dbReference>
<proteinExistence type="predicted"/>